<dbReference type="RefSeq" id="WP_126145090.1">
    <property type="nucleotide sequence ID" value="NZ_RXHU01000140.1"/>
</dbReference>
<dbReference type="InterPro" id="IPR001173">
    <property type="entry name" value="Glyco_trans_2-like"/>
</dbReference>
<keyword evidence="3" id="KW-1185">Reference proteome</keyword>
<feature type="domain" description="Glycosyltransferase 2-like" evidence="1">
    <location>
        <begin position="304"/>
        <end position="445"/>
    </location>
</feature>
<evidence type="ECO:0000313" key="2">
    <source>
        <dbReference type="EMBL" id="RTE01327.1"/>
    </source>
</evidence>
<dbReference type="SUPFAM" id="SSF53448">
    <property type="entry name" value="Nucleotide-diphospho-sugar transferases"/>
    <property type="match status" value="2"/>
</dbReference>
<evidence type="ECO:0000259" key="1">
    <source>
        <dbReference type="Pfam" id="PF00535"/>
    </source>
</evidence>
<evidence type="ECO:0000313" key="3">
    <source>
        <dbReference type="Proteomes" id="UP000276128"/>
    </source>
</evidence>
<gene>
    <name evidence="2" type="ORF">EJQ19_31075</name>
</gene>
<dbReference type="Pfam" id="PF00535">
    <property type="entry name" value="Glycos_transf_2"/>
    <property type="match status" value="1"/>
</dbReference>
<dbReference type="EMBL" id="RXHU01000140">
    <property type="protein sequence ID" value="RTE01327.1"/>
    <property type="molecule type" value="Genomic_DNA"/>
</dbReference>
<dbReference type="InterPro" id="IPR029044">
    <property type="entry name" value="Nucleotide-diphossugar_trans"/>
</dbReference>
<dbReference type="AlphaFoldDB" id="A0A430J415"/>
<proteinExistence type="predicted"/>
<dbReference type="PANTHER" id="PTHR43630:SF2">
    <property type="entry name" value="GLYCOSYLTRANSFERASE"/>
    <property type="match status" value="1"/>
</dbReference>
<dbReference type="Proteomes" id="UP000276128">
    <property type="component" value="Unassembled WGS sequence"/>
</dbReference>
<dbReference type="Pfam" id="PF03452">
    <property type="entry name" value="Anp1"/>
    <property type="match status" value="1"/>
</dbReference>
<keyword evidence="2" id="KW-0808">Transferase</keyword>
<protein>
    <submittedName>
        <fullName evidence="2">Glycosyltransferase</fullName>
    </submittedName>
</protein>
<comment type="caution">
    <text evidence="2">The sequence shown here is derived from an EMBL/GenBank/DDBJ whole genome shotgun (WGS) entry which is preliminary data.</text>
</comment>
<dbReference type="PANTHER" id="PTHR43630">
    <property type="entry name" value="POLY-BETA-1,6-N-ACETYL-D-GLUCOSAMINE SYNTHASE"/>
    <property type="match status" value="1"/>
</dbReference>
<dbReference type="OrthoDB" id="183314at2"/>
<reference evidence="2 3" key="1">
    <citation type="submission" date="2018-12" db="EMBL/GenBank/DDBJ databases">
        <title>Bacillus ochoae sp. nov., Paenibacillus whitsoniae sp. nov., Paenibacillus spiritus sp. nov. Isolated from the Mars Exploration Rover during spacecraft assembly.</title>
        <authorList>
            <person name="Seuylemezian A."/>
            <person name="Vaishampayan P."/>
        </authorList>
    </citation>
    <scope>NUCLEOTIDE SEQUENCE [LARGE SCALE GENOMIC DNA]</scope>
    <source>
        <strain evidence="2 3">MER 54</strain>
    </source>
</reference>
<sequence>MERSENRILIGSPIQQKPRVLRHFLEFLLRLNHQNIAFSYVFIDDNTDLLSKRMLAEFALHLNNVSVIDSNESSVYVRSENTHYWNDSLIWKVAEFKNQIIAKALEQDVDYLFLVDSDLLLHPQTIQHLINQDKDIVSEIFWTRWTLDSDPLPQVWLRDQYTLYRQSSGETLSDSEKEIRLNEFLAQMKVAGVYEVGGLGACTLISRKAIRSGVNFKEIKNLSLWGEDRHFCVRAQALGLHLFVDTQYPALHLYRESDLDNVDAFRQQTQDYVNSSLDTFALNQKIDDILNYSASRPKLTLSMIIRNEENRFLRQVLEKHKAYIDEAVIIDDGSTDRSIDICKEILDGIPLKLVCNQESMFHNETELRQQQWNETIKTNPDWILILDADEIFEDRFASEVRSLIGQSDIDLICFRLYDFWDENHYREDNYWYSHRTFRPFLMRYREDFTYWWKKTPQHCGRFPENIFELPHGISTLRLKHLGWSKEKFRLEKFNRYMELDPEYKYGWREQYLSILEEDPHLVEWIE</sequence>
<dbReference type="GO" id="GO:0016740">
    <property type="term" value="F:transferase activity"/>
    <property type="evidence" value="ECO:0007669"/>
    <property type="project" value="UniProtKB-KW"/>
</dbReference>
<name>A0A430J415_9BACL</name>
<dbReference type="Gene3D" id="3.90.550.10">
    <property type="entry name" value="Spore Coat Polysaccharide Biosynthesis Protein SpsA, Chain A"/>
    <property type="match status" value="2"/>
</dbReference>
<accession>A0A430J415</accession>
<organism evidence="2 3">
    <name type="scientific">Paenibacillus whitsoniae</name>
    <dbReference type="NCBI Taxonomy" id="2496558"/>
    <lineage>
        <taxon>Bacteria</taxon>
        <taxon>Bacillati</taxon>
        <taxon>Bacillota</taxon>
        <taxon>Bacilli</taxon>
        <taxon>Bacillales</taxon>
        <taxon>Paenibacillaceae</taxon>
        <taxon>Paenibacillus</taxon>
    </lineage>
</organism>